<keyword evidence="2 4" id="KW-0479">Metal-binding</keyword>
<reference evidence="6" key="2">
    <citation type="submission" date="2016-03" db="EMBL/GenBank/DDBJ databases">
        <authorList>
            <person name="Zhu Y."/>
            <person name="Sun C."/>
        </authorList>
    </citation>
    <scope>NUCLEOTIDE SEQUENCE</scope>
    <source>
        <strain evidence="6">BS258</strain>
    </source>
</reference>
<dbReference type="NCBIfam" id="TIGR01230">
    <property type="entry name" value="agmatinase"/>
    <property type="match status" value="1"/>
</dbReference>
<dbReference type="OrthoDB" id="9788689at2"/>
<dbReference type="GO" id="GO:0046872">
    <property type="term" value="F:metal ion binding"/>
    <property type="evidence" value="ECO:0007669"/>
    <property type="project" value="UniProtKB-KW"/>
</dbReference>
<dbReference type="CDD" id="cd11592">
    <property type="entry name" value="Agmatinase_PAH"/>
    <property type="match status" value="1"/>
</dbReference>
<evidence type="ECO:0000256" key="4">
    <source>
        <dbReference type="PIRSR" id="PIRSR036979-1"/>
    </source>
</evidence>
<feature type="binding site" evidence="4">
    <location>
        <position position="157"/>
    </location>
    <ligand>
        <name>Mn(2+)</name>
        <dbReference type="ChEBI" id="CHEBI:29035"/>
        <label>1</label>
    </ligand>
</feature>
<feature type="binding site" evidence="4">
    <location>
        <position position="159"/>
    </location>
    <ligand>
        <name>Mn(2+)</name>
        <dbReference type="ChEBI" id="CHEBI:29035"/>
        <label>1</label>
    </ligand>
</feature>
<dbReference type="InterPro" id="IPR006035">
    <property type="entry name" value="Ureohydrolase"/>
</dbReference>
<keyword evidence="4" id="KW-0464">Manganese</keyword>
<proteinExistence type="inferred from homology"/>
<dbReference type="EMBL" id="JTJZ01000019">
    <property type="protein sequence ID" value="KHS52372.1"/>
    <property type="molecule type" value="Genomic_DNA"/>
</dbReference>
<dbReference type="NCBIfam" id="NF002564">
    <property type="entry name" value="PRK02190.1"/>
    <property type="match status" value="1"/>
</dbReference>
<accession>A0A142NP40</accession>
<dbReference type="AlphaFoldDB" id="A0A0B9A0R4"/>
<accession>A0A0B9A0R4</accession>
<sequence>MTSQPLGPADYSKTPRYAGPPTFGLLPRIDEVEAERPGEKIDVKVIGIPFDAGVSYRPGARFGPAHIRQSSKLLRPYNQATNVHPFTWQQVADCGDLGVNPFDIEEAITTVEDNADAMRADGAKLLTLGGDHTLALPNLRSLHKTHGKIAVLHFDAHLDTWDTYFGAPYTHGTPFRRASEEGLIDMTSSMHIGIRGPLYGKKDLEDDEVLGFQIIRSDEYQFTSVQDVVARMRKRLGDAPVYLSVDIDVLDPAAAPGTGTPEAGGMTSRELLNSIRGLQGLNVVGAEIVEVAPAYDHAEVTGLAAAHVGYEILSLWAAENNGVTAPSGPSGTALGV</sequence>
<dbReference type="Proteomes" id="UP000075950">
    <property type="component" value="Chromosome"/>
</dbReference>
<dbReference type="PIRSF" id="PIRSF036979">
    <property type="entry name" value="Arginase"/>
    <property type="match status" value="1"/>
</dbReference>
<dbReference type="EMBL" id="CP014869">
    <property type="protein sequence ID" value="AMT94543.1"/>
    <property type="molecule type" value="Genomic_DNA"/>
</dbReference>
<evidence type="ECO:0000256" key="1">
    <source>
        <dbReference type="ARBA" id="ARBA00009227"/>
    </source>
</evidence>
<dbReference type="InterPro" id="IPR020855">
    <property type="entry name" value="Ureohydrolase_Mn_BS"/>
</dbReference>
<dbReference type="InterPro" id="IPR005925">
    <property type="entry name" value="Agmatinase-rel"/>
</dbReference>
<dbReference type="PANTHER" id="PTHR11358:SF26">
    <property type="entry name" value="GUANIDINO ACID HYDROLASE, MITOCHONDRIAL"/>
    <property type="match status" value="1"/>
</dbReference>
<dbReference type="GO" id="GO:0033389">
    <property type="term" value="P:putrescine biosynthetic process from arginine, via agmatine"/>
    <property type="evidence" value="ECO:0007669"/>
    <property type="project" value="TreeGrafter"/>
</dbReference>
<protein>
    <submittedName>
        <fullName evidence="7">Agmatinase</fullName>
        <ecNumber evidence="7">3.5.3.10</ecNumber>
    </submittedName>
</protein>
<dbReference type="SUPFAM" id="SSF52768">
    <property type="entry name" value="Arginase/deacetylase"/>
    <property type="match status" value="1"/>
</dbReference>
<dbReference type="PROSITE" id="PS01053">
    <property type="entry name" value="ARGINASE_1"/>
    <property type="match status" value="1"/>
</dbReference>
<dbReference type="PANTHER" id="PTHR11358">
    <property type="entry name" value="ARGINASE/AGMATINASE"/>
    <property type="match status" value="1"/>
</dbReference>
<dbReference type="Gene3D" id="3.40.800.10">
    <property type="entry name" value="Ureohydrolase domain"/>
    <property type="match status" value="1"/>
</dbReference>
<dbReference type="STRING" id="1703.BLSMQ_2880"/>
<feature type="binding site" evidence="4">
    <location>
        <position position="132"/>
    </location>
    <ligand>
        <name>Mn(2+)</name>
        <dbReference type="ChEBI" id="CHEBI:29035"/>
        <label>1</label>
    </ligand>
</feature>
<feature type="binding site" evidence="4">
    <location>
        <position position="155"/>
    </location>
    <ligand>
        <name>Mn(2+)</name>
        <dbReference type="ChEBI" id="CHEBI:29035"/>
        <label>1</label>
    </ligand>
</feature>
<organism evidence="7 8">
    <name type="scientific">Brevibacterium linens</name>
    <dbReference type="NCBI Taxonomy" id="1703"/>
    <lineage>
        <taxon>Bacteria</taxon>
        <taxon>Bacillati</taxon>
        <taxon>Actinomycetota</taxon>
        <taxon>Actinomycetes</taxon>
        <taxon>Micrococcales</taxon>
        <taxon>Brevibacteriaceae</taxon>
        <taxon>Brevibacterium</taxon>
    </lineage>
</organism>
<evidence type="ECO:0000256" key="2">
    <source>
        <dbReference type="ARBA" id="ARBA00022723"/>
    </source>
</evidence>
<dbReference type="Proteomes" id="UP000031488">
    <property type="component" value="Unassembled WGS sequence"/>
</dbReference>
<evidence type="ECO:0000256" key="3">
    <source>
        <dbReference type="ARBA" id="ARBA00022801"/>
    </source>
</evidence>
<evidence type="ECO:0000313" key="9">
    <source>
        <dbReference type="Proteomes" id="UP000075950"/>
    </source>
</evidence>
<reference evidence="9" key="3">
    <citation type="submission" date="2016-03" db="EMBL/GenBank/DDBJ databases">
        <authorList>
            <person name="Ploux O."/>
        </authorList>
    </citation>
    <scope>NUCLEOTIDE SEQUENCE [LARGE SCALE GENOMIC DNA]</scope>
    <source>
        <strain evidence="9">BS258</strain>
    </source>
</reference>
<keyword evidence="8" id="KW-1185">Reference proteome</keyword>
<reference evidence="7 8" key="1">
    <citation type="submission" date="2014-11" db="EMBL/GenBank/DDBJ databases">
        <title>Draft Genome Sequence of Brevibacterium linens AE038-8.</title>
        <authorList>
            <person name="Maizel D."/>
            <person name="Utturkar S.M."/>
            <person name="Brown S.D."/>
            <person name="Ferrero M."/>
            <person name="Rosen B.P."/>
        </authorList>
    </citation>
    <scope>NUCLEOTIDE SEQUENCE [LARGE SCALE GENOMIC DNA]</scope>
    <source>
        <strain evidence="7 8">AE038-8</strain>
    </source>
</reference>
<name>A0A0B9A0R4_BRELN</name>
<dbReference type="Pfam" id="PF00491">
    <property type="entry name" value="Arginase"/>
    <property type="match status" value="1"/>
</dbReference>
<comment type="similarity">
    <text evidence="1">Belongs to the arginase family. Agmatinase subfamily.</text>
</comment>
<feature type="binding site" evidence="4">
    <location>
        <position position="248"/>
    </location>
    <ligand>
        <name>Mn(2+)</name>
        <dbReference type="ChEBI" id="CHEBI:29035"/>
        <label>1</label>
    </ligand>
</feature>
<evidence type="ECO:0000256" key="5">
    <source>
        <dbReference type="RuleBase" id="RU003684"/>
    </source>
</evidence>
<dbReference type="EC" id="3.5.3.10" evidence="7"/>
<dbReference type="GO" id="GO:0008783">
    <property type="term" value="F:agmatinase activity"/>
    <property type="evidence" value="ECO:0007669"/>
    <property type="project" value="TreeGrafter"/>
</dbReference>
<dbReference type="RefSeq" id="WP_039209788.1">
    <property type="nucleotide sequence ID" value="NZ_CP014869.1"/>
</dbReference>
<dbReference type="PROSITE" id="PS51409">
    <property type="entry name" value="ARGINASE_2"/>
    <property type="match status" value="1"/>
</dbReference>
<dbReference type="GO" id="GO:0047817">
    <property type="term" value="F:D-arginase activity"/>
    <property type="evidence" value="ECO:0007669"/>
    <property type="project" value="UniProtKB-EC"/>
</dbReference>
<dbReference type="KEGG" id="bly:A2T55_12855"/>
<gene>
    <name evidence="6" type="ORF">A2T55_12855</name>
    <name evidence="7" type="ORF">AE0388_2022</name>
</gene>
<dbReference type="InterPro" id="IPR023696">
    <property type="entry name" value="Ureohydrolase_dom_sf"/>
</dbReference>
<comment type="cofactor">
    <cofactor evidence="4">
        <name>Mn(2+)</name>
        <dbReference type="ChEBI" id="CHEBI:29035"/>
    </cofactor>
    <text evidence="4">Binds 2 manganese ions per subunit.</text>
</comment>
<evidence type="ECO:0000313" key="8">
    <source>
        <dbReference type="Proteomes" id="UP000031488"/>
    </source>
</evidence>
<dbReference type="PRINTS" id="PR00116">
    <property type="entry name" value="ARGINASE"/>
</dbReference>
<feature type="binding site" evidence="4">
    <location>
        <position position="246"/>
    </location>
    <ligand>
        <name>Mn(2+)</name>
        <dbReference type="ChEBI" id="CHEBI:29035"/>
        <label>1</label>
    </ligand>
</feature>
<keyword evidence="3 5" id="KW-0378">Hydrolase</keyword>
<evidence type="ECO:0000313" key="7">
    <source>
        <dbReference type="EMBL" id="KHS52372.1"/>
    </source>
</evidence>
<evidence type="ECO:0000313" key="6">
    <source>
        <dbReference type="EMBL" id="AMT94543.1"/>
    </source>
</evidence>
<dbReference type="PATRIC" id="fig|1703.6.peg.1913"/>